<dbReference type="EMBL" id="VTOZ01000005">
    <property type="protein sequence ID" value="TYZ29994.1"/>
    <property type="molecule type" value="Genomic_DNA"/>
</dbReference>
<dbReference type="Gene3D" id="3.30.2010.10">
    <property type="entry name" value="Metalloproteases ('zincins'), catalytic domain"/>
    <property type="match status" value="1"/>
</dbReference>
<evidence type="ECO:0000259" key="1">
    <source>
        <dbReference type="Pfam" id="PF01863"/>
    </source>
</evidence>
<protein>
    <submittedName>
        <fullName evidence="2">M48 family metallopeptidase</fullName>
    </submittedName>
</protein>
<dbReference type="AlphaFoldDB" id="A0A5D6WUH4"/>
<dbReference type="CDD" id="cd07344">
    <property type="entry name" value="M48_yhfN_like"/>
    <property type="match status" value="1"/>
</dbReference>
<dbReference type="InterPro" id="IPR053136">
    <property type="entry name" value="UTP_pyrophosphatase-like"/>
</dbReference>
<accession>A0A5D6WUH4</accession>
<gene>
    <name evidence="2" type="ORF">FZ041_03530</name>
</gene>
<sequence length="272" mass="31740">MVMPKSAAISAMRNTSFRARNCRQSLTSPKSAVSDMPEEIFSFAGQVVHLRRKRIKNMYLRVRRPDGHIEISAPLSMERAQIESFLQKNSAWVQKKQQVLRERIVQQKLTCQYLTGQKIMVWGTPCELVVRRTKGREASVCRKGERILLTVPDYATAEQRRDIVNGWYRQQLGVVIPKLLSRCENIVGKKAAECRIRNMKTRWGTCNVIKARVWLNLQLAKYKPEALEYVMLHELTHLWVPNHGPAFKARMDKYCPDWRRIRKELNENADFS</sequence>
<comment type="caution">
    <text evidence="2">The sequence shown here is derived from an EMBL/GenBank/DDBJ whole genome shotgun (WGS) entry which is preliminary data.</text>
</comment>
<feature type="domain" description="YgjP-like metallopeptidase" evidence="1">
    <location>
        <begin position="56"/>
        <end position="267"/>
    </location>
</feature>
<evidence type="ECO:0000313" key="2">
    <source>
        <dbReference type="EMBL" id="TYZ29994.1"/>
    </source>
</evidence>
<proteinExistence type="predicted"/>
<dbReference type="PANTHER" id="PTHR30399:SF1">
    <property type="entry name" value="UTP PYROPHOSPHATASE"/>
    <property type="match status" value="1"/>
</dbReference>
<keyword evidence="3" id="KW-1185">Reference proteome</keyword>
<dbReference type="Pfam" id="PF01863">
    <property type="entry name" value="YgjP-like"/>
    <property type="match status" value="1"/>
</dbReference>
<dbReference type="PANTHER" id="PTHR30399">
    <property type="entry name" value="UNCHARACTERIZED PROTEIN YGJP"/>
    <property type="match status" value="1"/>
</dbReference>
<reference evidence="2 3" key="1">
    <citation type="submission" date="2019-08" db="EMBL/GenBank/DDBJ databases">
        <title>Selenomonas sp. mPRGC5 and Selenomonas sp. mPRGC8 isolated from ruminal fluid of dairy goat (Capra hircus).</title>
        <authorList>
            <person name="Poothong S."/>
            <person name="Nuengjamnong C."/>
            <person name="Tanasupawat S."/>
        </authorList>
    </citation>
    <scope>NUCLEOTIDE SEQUENCE [LARGE SCALE GENOMIC DNA]</scope>
    <source>
        <strain evidence="3">mPRGC8</strain>
    </source>
</reference>
<name>A0A5D6WUH4_9FIRM</name>
<dbReference type="Proteomes" id="UP000322783">
    <property type="component" value="Unassembled WGS sequence"/>
</dbReference>
<organism evidence="2 3">
    <name type="scientific">Selenomonas caprae</name>
    <dbReference type="NCBI Taxonomy" id="2606905"/>
    <lineage>
        <taxon>Bacteria</taxon>
        <taxon>Bacillati</taxon>
        <taxon>Bacillota</taxon>
        <taxon>Negativicutes</taxon>
        <taxon>Selenomonadales</taxon>
        <taxon>Selenomonadaceae</taxon>
        <taxon>Selenomonas</taxon>
    </lineage>
</organism>
<evidence type="ECO:0000313" key="3">
    <source>
        <dbReference type="Proteomes" id="UP000322783"/>
    </source>
</evidence>
<dbReference type="InterPro" id="IPR002725">
    <property type="entry name" value="YgjP-like_metallopeptidase"/>
</dbReference>